<evidence type="ECO:0000256" key="7">
    <source>
        <dbReference type="HAMAP-Rule" id="MF_01416"/>
    </source>
</evidence>
<dbReference type="Gene3D" id="1.10.520.20">
    <property type="entry name" value="N-terminal domain of the delta subunit of the F1F0-ATP synthase"/>
    <property type="match status" value="1"/>
</dbReference>
<keyword evidence="10" id="KW-1185">Reference proteome</keyword>
<comment type="caution">
    <text evidence="9">The sequence shown here is derived from an EMBL/GenBank/DDBJ whole genome shotgun (WGS) entry which is preliminary data.</text>
</comment>
<evidence type="ECO:0000256" key="2">
    <source>
        <dbReference type="ARBA" id="ARBA00022448"/>
    </source>
</evidence>
<organism evidence="9 10">
    <name type="scientific">Robiginitalea marina</name>
    <dbReference type="NCBI Taxonomy" id="2954105"/>
    <lineage>
        <taxon>Bacteria</taxon>
        <taxon>Pseudomonadati</taxon>
        <taxon>Bacteroidota</taxon>
        <taxon>Flavobacteriia</taxon>
        <taxon>Flavobacteriales</taxon>
        <taxon>Flavobacteriaceae</taxon>
        <taxon>Robiginitalea</taxon>
    </lineage>
</organism>
<evidence type="ECO:0000256" key="6">
    <source>
        <dbReference type="ARBA" id="ARBA00023310"/>
    </source>
</evidence>
<dbReference type="SUPFAM" id="SSF47928">
    <property type="entry name" value="N-terminal domain of the delta subunit of the F1F0-ATP synthase"/>
    <property type="match status" value="1"/>
</dbReference>
<dbReference type="InterPro" id="IPR026015">
    <property type="entry name" value="ATP_synth_OSCP/delta_N_sf"/>
</dbReference>
<reference evidence="9 10" key="1">
    <citation type="submission" date="2022-06" db="EMBL/GenBank/DDBJ databases">
        <authorList>
            <person name="Xuan X."/>
        </authorList>
    </citation>
    <scope>NUCLEOTIDE SEQUENCE [LARGE SCALE GENOMIC DNA]</scope>
    <source>
        <strain evidence="9 10">2V75</strain>
    </source>
</reference>
<proteinExistence type="inferred from homology"/>
<dbReference type="InterPro" id="IPR020781">
    <property type="entry name" value="ATPase_OSCP/d_CS"/>
</dbReference>
<evidence type="ECO:0000313" key="9">
    <source>
        <dbReference type="EMBL" id="MCO5724258.1"/>
    </source>
</evidence>
<comment type="function">
    <text evidence="7">F(1)F(0) ATP synthase produces ATP from ADP in the presence of a proton or sodium gradient. F-type ATPases consist of two structural domains, F(1) containing the extramembraneous catalytic core and F(0) containing the membrane proton channel, linked together by a central stalk and a peripheral stalk. During catalysis, ATP synthesis in the catalytic domain of F(1) is coupled via a rotary mechanism of the central stalk subunits to proton translocation.</text>
</comment>
<gene>
    <name evidence="7 9" type="primary">atpH</name>
    <name evidence="9" type="ORF">NG653_05290</name>
</gene>
<evidence type="ECO:0000313" key="10">
    <source>
        <dbReference type="Proteomes" id="UP001206312"/>
    </source>
</evidence>
<dbReference type="Proteomes" id="UP001206312">
    <property type="component" value="Unassembled WGS sequence"/>
</dbReference>
<dbReference type="PANTHER" id="PTHR11910">
    <property type="entry name" value="ATP SYNTHASE DELTA CHAIN"/>
    <property type="match status" value="1"/>
</dbReference>
<dbReference type="NCBIfam" id="TIGR01145">
    <property type="entry name" value="ATP_synt_delta"/>
    <property type="match status" value="1"/>
</dbReference>
<dbReference type="HAMAP" id="MF_01416">
    <property type="entry name" value="ATP_synth_delta_bact"/>
    <property type="match status" value="1"/>
</dbReference>
<accession>A0ABT1AYH2</accession>
<evidence type="ECO:0000256" key="4">
    <source>
        <dbReference type="ARBA" id="ARBA00023065"/>
    </source>
</evidence>
<dbReference type="RefSeq" id="WP_252740638.1">
    <property type="nucleotide sequence ID" value="NZ_JAMXIB010000003.1"/>
</dbReference>
<name>A0ABT1AYH2_9FLAO</name>
<keyword evidence="2 7" id="KW-0813">Transport</keyword>
<evidence type="ECO:0000256" key="1">
    <source>
        <dbReference type="ARBA" id="ARBA00004370"/>
    </source>
</evidence>
<comment type="function">
    <text evidence="7">This protein is part of the stalk that links CF(0) to CF(1). It either transmits conformational changes from CF(0) to CF(1) or is implicated in proton conduction.</text>
</comment>
<keyword evidence="5 7" id="KW-0472">Membrane</keyword>
<evidence type="ECO:0000256" key="3">
    <source>
        <dbReference type="ARBA" id="ARBA00022781"/>
    </source>
</evidence>
<dbReference type="PROSITE" id="PS00389">
    <property type="entry name" value="ATPASE_DELTA"/>
    <property type="match status" value="1"/>
</dbReference>
<dbReference type="Pfam" id="PF00213">
    <property type="entry name" value="OSCP"/>
    <property type="match status" value="1"/>
</dbReference>
<comment type="similarity">
    <text evidence="7">Belongs to the ATPase delta chain family.</text>
</comment>
<feature type="coiled-coil region" evidence="8">
    <location>
        <begin position="10"/>
        <end position="37"/>
    </location>
</feature>
<protein>
    <recommendedName>
        <fullName evidence="7">ATP synthase subunit delta</fullName>
    </recommendedName>
    <alternativeName>
        <fullName evidence="7">ATP synthase F(1) sector subunit delta</fullName>
    </alternativeName>
    <alternativeName>
        <fullName evidence="7">F-type ATPase subunit delta</fullName>
        <shortName evidence="7">F-ATPase subunit delta</shortName>
    </alternativeName>
</protein>
<evidence type="ECO:0000256" key="5">
    <source>
        <dbReference type="ARBA" id="ARBA00023136"/>
    </source>
</evidence>
<keyword evidence="3 7" id="KW-0375">Hydrogen ion transport</keyword>
<dbReference type="EMBL" id="JAMXIB010000003">
    <property type="protein sequence ID" value="MCO5724258.1"/>
    <property type="molecule type" value="Genomic_DNA"/>
</dbReference>
<comment type="subcellular location">
    <subcellularLocation>
        <location evidence="7">Cell membrane</location>
        <topology evidence="7">Peripheral membrane protein</topology>
    </subcellularLocation>
    <subcellularLocation>
        <location evidence="1">Membrane</location>
    </subcellularLocation>
</comment>
<dbReference type="PRINTS" id="PR00125">
    <property type="entry name" value="ATPASEDELTA"/>
</dbReference>
<evidence type="ECO:0000256" key="8">
    <source>
        <dbReference type="SAM" id="Coils"/>
    </source>
</evidence>
<dbReference type="InterPro" id="IPR000711">
    <property type="entry name" value="ATPase_OSCP/dsu"/>
</dbReference>
<keyword evidence="4 7" id="KW-0406">Ion transport</keyword>
<keyword evidence="7" id="KW-1003">Cell membrane</keyword>
<keyword evidence="6 7" id="KW-0066">ATP synthesis</keyword>
<keyword evidence="8" id="KW-0175">Coiled coil</keyword>
<dbReference type="SUPFAM" id="SSF160527">
    <property type="entry name" value="V-type ATPase subunit E-like"/>
    <property type="match status" value="1"/>
</dbReference>
<sequence length="178" mass="19661">MSEQRAAYRYAKALLDLAQEQKKLREVEADMHLVKDTIQENDTLKEVLQSPVLEAADKKSALSALFKSADPLTGKLFQLLSDKKRIPILGEVAAQFISLSEQLKGQEVARVITAVPLDTALEEKILGQLKAITGKAVVLEQQVDPALIGGFILRVGDLEYNASLSSKLDHLKRELLQK</sequence>
<keyword evidence="7" id="KW-0139">CF(1)</keyword>